<protein>
    <recommendedName>
        <fullName evidence="2">DUF8135 domain-containing protein</fullName>
    </recommendedName>
</protein>
<feature type="compositionally biased region" description="Acidic residues" evidence="1">
    <location>
        <begin position="93"/>
        <end position="102"/>
    </location>
</feature>
<evidence type="ECO:0000313" key="4">
    <source>
        <dbReference type="Proteomes" id="UP000509241"/>
    </source>
</evidence>
<dbReference type="EMBL" id="CP058601">
    <property type="protein sequence ID" value="QLG48310.1"/>
    <property type="molecule type" value="Genomic_DNA"/>
</dbReference>
<feature type="domain" description="DUF8135" evidence="2">
    <location>
        <begin position="135"/>
        <end position="184"/>
    </location>
</feature>
<evidence type="ECO:0000259" key="2">
    <source>
        <dbReference type="Pfam" id="PF26456"/>
    </source>
</evidence>
<evidence type="ECO:0000313" key="3">
    <source>
        <dbReference type="EMBL" id="QLG48310.1"/>
    </source>
</evidence>
<name>A0A7D5GJD6_9EURY</name>
<reference evidence="3 4" key="1">
    <citation type="submission" date="2020-07" db="EMBL/GenBank/DDBJ databases">
        <authorList>
            <person name="Cui H."/>
        </authorList>
    </citation>
    <scope>NUCLEOTIDE SEQUENCE [LARGE SCALE GENOMIC DNA]</scope>
    <source>
        <strain evidence="3 4">YPL8</strain>
    </source>
</reference>
<dbReference type="GeneID" id="56032690"/>
<feature type="compositionally biased region" description="Basic and acidic residues" evidence="1">
    <location>
        <begin position="1"/>
        <end position="35"/>
    </location>
</feature>
<evidence type="ECO:0000256" key="1">
    <source>
        <dbReference type="SAM" id="MobiDB-lite"/>
    </source>
</evidence>
<dbReference type="InterPro" id="IPR058448">
    <property type="entry name" value="DUF8135"/>
</dbReference>
<organism evidence="3 4">
    <name type="scientific">Natrinema halophilum</name>
    <dbReference type="NCBI Taxonomy" id="1699371"/>
    <lineage>
        <taxon>Archaea</taxon>
        <taxon>Methanobacteriati</taxon>
        <taxon>Methanobacteriota</taxon>
        <taxon>Stenosarchaea group</taxon>
        <taxon>Halobacteria</taxon>
        <taxon>Halobacteriales</taxon>
        <taxon>Natrialbaceae</taxon>
        <taxon>Natrinema</taxon>
    </lineage>
</organism>
<dbReference type="KEGG" id="haly:HYG82_05325"/>
<dbReference type="Proteomes" id="UP000509241">
    <property type="component" value="Chromosome"/>
</dbReference>
<dbReference type="OrthoDB" id="204982at2157"/>
<keyword evidence="4" id="KW-1185">Reference proteome</keyword>
<proteinExistence type="predicted"/>
<accession>A0A7D5GJD6</accession>
<dbReference type="RefSeq" id="WP_179260049.1">
    <property type="nucleotide sequence ID" value="NZ_CP058601.1"/>
</dbReference>
<sequence>MTDRGNSDETSQKDADREGTDKTDANREGTDRTEPQETELTYGDDRESPSRTDTEVDGDVNTDEGAQPKPLGDLAATVSERSDTDRSKSGSPDFDDLFDSQDVADIDGDRLWEQLEADESVASNDDLTPTKRTVHEIEKRSYCQDCEYFADPPDVACSRKGTEILAVPTMTTVRVADCPFVREDEMLEDSS</sequence>
<gene>
    <name evidence="3" type="ORF">HYG82_05325</name>
</gene>
<dbReference type="Pfam" id="PF26456">
    <property type="entry name" value="DUF8135"/>
    <property type="match status" value="1"/>
</dbReference>
<feature type="compositionally biased region" description="Basic and acidic residues" evidence="1">
    <location>
        <begin position="43"/>
        <end position="54"/>
    </location>
</feature>
<dbReference type="AlphaFoldDB" id="A0A7D5GJD6"/>
<feature type="region of interest" description="Disordered" evidence="1">
    <location>
        <begin position="1"/>
        <end position="102"/>
    </location>
</feature>